<reference evidence="1" key="2">
    <citation type="submission" date="2023-04" db="EMBL/GenBank/DDBJ databases">
        <title>Paracnuella aquatica gen. nov., sp. nov., a member of the family Chitinophagaceae isolated from a hot spring.</title>
        <authorList>
            <person name="Wang C."/>
        </authorList>
    </citation>
    <scope>NUCLEOTIDE SEQUENCE</scope>
    <source>
        <strain evidence="1">LB-8</strain>
    </source>
</reference>
<sequence>MGKKKVINDDPRFAALLDAVKKFHEDQSDNEDKLHVKQIVMSLAPEVNNPCNGKTCRSGFHPEIFIDPNTGDVSCRCVKN</sequence>
<dbReference type="AlphaFoldDB" id="A0A9X2XYA3"/>
<name>A0A9X2XYA3_9BACT</name>
<dbReference type="Proteomes" id="UP001155483">
    <property type="component" value="Unassembled WGS sequence"/>
</dbReference>
<evidence type="ECO:0000313" key="2">
    <source>
        <dbReference type="Proteomes" id="UP001155483"/>
    </source>
</evidence>
<gene>
    <name evidence="1" type="ORF">OCK74_12070</name>
</gene>
<protein>
    <submittedName>
        <fullName evidence="1">Uncharacterized protein</fullName>
    </submittedName>
</protein>
<dbReference type="EMBL" id="JAOTIF010000008">
    <property type="protein sequence ID" value="MCU7549858.1"/>
    <property type="molecule type" value="Genomic_DNA"/>
</dbReference>
<reference evidence="1" key="1">
    <citation type="submission" date="2022-09" db="EMBL/GenBank/DDBJ databases">
        <authorList>
            <person name="Yuan C."/>
            <person name="Ke Z."/>
        </authorList>
    </citation>
    <scope>NUCLEOTIDE SEQUENCE</scope>
    <source>
        <strain evidence="1">LB-8</strain>
    </source>
</reference>
<keyword evidence="2" id="KW-1185">Reference proteome</keyword>
<accession>A0A9X2XYA3</accession>
<dbReference type="RefSeq" id="WP_279297299.1">
    <property type="nucleotide sequence ID" value="NZ_JAOTIF010000008.1"/>
</dbReference>
<comment type="caution">
    <text evidence="1">The sequence shown here is derived from an EMBL/GenBank/DDBJ whole genome shotgun (WGS) entry which is preliminary data.</text>
</comment>
<evidence type="ECO:0000313" key="1">
    <source>
        <dbReference type="EMBL" id="MCU7549858.1"/>
    </source>
</evidence>
<proteinExistence type="predicted"/>
<organism evidence="1 2">
    <name type="scientific">Paraflavisolibacter caeni</name>
    <dbReference type="NCBI Taxonomy" id="2982496"/>
    <lineage>
        <taxon>Bacteria</taxon>
        <taxon>Pseudomonadati</taxon>
        <taxon>Bacteroidota</taxon>
        <taxon>Chitinophagia</taxon>
        <taxon>Chitinophagales</taxon>
        <taxon>Chitinophagaceae</taxon>
        <taxon>Paraflavisolibacter</taxon>
    </lineage>
</organism>